<name>A0A0E9UPU7_ANGAN</name>
<sequence>MQENFSITKVAPPSILSFLAFKEPVIPENPLVTLKCH</sequence>
<proteinExistence type="predicted"/>
<dbReference type="AlphaFoldDB" id="A0A0E9UPU7"/>
<accession>A0A0E9UPU7</accession>
<reference evidence="1" key="1">
    <citation type="submission" date="2014-11" db="EMBL/GenBank/DDBJ databases">
        <authorList>
            <person name="Amaro Gonzalez C."/>
        </authorList>
    </citation>
    <scope>NUCLEOTIDE SEQUENCE</scope>
</reference>
<organism evidence="1">
    <name type="scientific">Anguilla anguilla</name>
    <name type="common">European freshwater eel</name>
    <name type="synonym">Muraena anguilla</name>
    <dbReference type="NCBI Taxonomy" id="7936"/>
    <lineage>
        <taxon>Eukaryota</taxon>
        <taxon>Metazoa</taxon>
        <taxon>Chordata</taxon>
        <taxon>Craniata</taxon>
        <taxon>Vertebrata</taxon>
        <taxon>Euteleostomi</taxon>
        <taxon>Actinopterygii</taxon>
        <taxon>Neopterygii</taxon>
        <taxon>Teleostei</taxon>
        <taxon>Anguilliformes</taxon>
        <taxon>Anguillidae</taxon>
        <taxon>Anguilla</taxon>
    </lineage>
</organism>
<protein>
    <submittedName>
        <fullName evidence="1">Uncharacterized protein</fullName>
    </submittedName>
</protein>
<reference evidence="1" key="2">
    <citation type="journal article" date="2015" name="Fish Shellfish Immunol.">
        <title>Early steps in the European eel (Anguilla anguilla)-Vibrio vulnificus interaction in the gills: Role of the RtxA13 toxin.</title>
        <authorList>
            <person name="Callol A."/>
            <person name="Pajuelo D."/>
            <person name="Ebbesson L."/>
            <person name="Teles M."/>
            <person name="MacKenzie S."/>
            <person name="Amaro C."/>
        </authorList>
    </citation>
    <scope>NUCLEOTIDE SEQUENCE</scope>
</reference>
<dbReference type="EMBL" id="GBXM01041584">
    <property type="protein sequence ID" value="JAH66993.1"/>
    <property type="molecule type" value="Transcribed_RNA"/>
</dbReference>
<evidence type="ECO:0000313" key="1">
    <source>
        <dbReference type="EMBL" id="JAH66993.1"/>
    </source>
</evidence>